<dbReference type="AlphaFoldDB" id="A0A9P7ESE0"/>
<accession>A0A9P7ESE0</accession>
<proteinExistence type="predicted"/>
<keyword evidence="2" id="KW-1185">Reference proteome</keyword>
<dbReference type="EMBL" id="JABBWM010000131">
    <property type="protein sequence ID" value="KAG2087535.1"/>
    <property type="molecule type" value="Genomic_DNA"/>
</dbReference>
<dbReference type="GeneID" id="64701541"/>
<dbReference type="RefSeq" id="XP_041285242.1">
    <property type="nucleotide sequence ID" value="XM_041439282.1"/>
</dbReference>
<evidence type="ECO:0000313" key="1">
    <source>
        <dbReference type="EMBL" id="KAG2087535.1"/>
    </source>
</evidence>
<evidence type="ECO:0000313" key="2">
    <source>
        <dbReference type="Proteomes" id="UP000823399"/>
    </source>
</evidence>
<gene>
    <name evidence="1" type="ORF">F5147DRAFT_727765</name>
</gene>
<comment type="caution">
    <text evidence="1">The sequence shown here is derived from an EMBL/GenBank/DDBJ whole genome shotgun (WGS) entry which is preliminary data.</text>
</comment>
<protein>
    <submittedName>
        <fullName evidence="1">Uncharacterized protein</fullName>
    </submittedName>
</protein>
<sequence length="157" mass="17106">MIKIMTRGPGDERTLFNARLLSTDQIQKVPLQLPGKFQSSTLKVSARSTCDILEFTSMTEASGQVPYVYVKRSSDVSLLLSVSRVLIRFRTYCFLSPQVDKQRARESCSNILSSGPGQAITIVVGGAAESWSARPGTALHGGRSDARNGCLGIRRII</sequence>
<dbReference type="Proteomes" id="UP000823399">
    <property type="component" value="Unassembled WGS sequence"/>
</dbReference>
<organism evidence="1 2">
    <name type="scientific">Suillus discolor</name>
    <dbReference type="NCBI Taxonomy" id="1912936"/>
    <lineage>
        <taxon>Eukaryota</taxon>
        <taxon>Fungi</taxon>
        <taxon>Dikarya</taxon>
        <taxon>Basidiomycota</taxon>
        <taxon>Agaricomycotina</taxon>
        <taxon>Agaricomycetes</taxon>
        <taxon>Agaricomycetidae</taxon>
        <taxon>Boletales</taxon>
        <taxon>Suillineae</taxon>
        <taxon>Suillaceae</taxon>
        <taxon>Suillus</taxon>
    </lineage>
</organism>
<dbReference type="OrthoDB" id="264532at2759"/>
<name>A0A9P7ESE0_9AGAM</name>
<reference evidence="1" key="1">
    <citation type="journal article" date="2020" name="New Phytol.">
        <title>Comparative genomics reveals dynamic genome evolution in host specialist ectomycorrhizal fungi.</title>
        <authorList>
            <person name="Lofgren L.A."/>
            <person name="Nguyen N.H."/>
            <person name="Vilgalys R."/>
            <person name="Ruytinx J."/>
            <person name="Liao H.L."/>
            <person name="Branco S."/>
            <person name="Kuo A."/>
            <person name="LaButti K."/>
            <person name="Lipzen A."/>
            <person name="Andreopoulos W."/>
            <person name="Pangilinan J."/>
            <person name="Riley R."/>
            <person name="Hundley H."/>
            <person name="Na H."/>
            <person name="Barry K."/>
            <person name="Grigoriev I.V."/>
            <person name="Stajich J.E."/>
            <person name="Kennedy P.G."/>
        </authorList>
    </citation>
    <scope>NUCLEOTIDE SEQUENCE</scope>
    <source>
        <strain evidence="1">FC423</strain>
    </source>
</reference>